<dbReference type="EMBL" id="GFTR01000792">
    <property type="protein sequence ID" value="JAW15634.1"/>
    <property type="molecule type" value="Transcribed_RNA"/>
</dbReference>
<organism evidence="1">
    <name type="scientific">Panstrongylus lignarius</name>
    <dbReference type="NCBI Taxonomy" id="156445"/>
    <lineage>
        <taxon>Eukaryota</taxon>
        <taxon>Metazoa</taxon>
        <taxon>Ecdysozoa</taxon>
        <taxon>Arthropoda</taxon>
        <taxon>Hexapoda</taxon>
        <taxon>Insecta</taxon>
        <taxon>Pterygota</taxon>
        <taxon>Neoptera</taxon>
        <taxon>Paraneoptera</taxon>
        <taxon>Hemiptera</taxon>
        <taxon>Heteroptera</taxon>
        <taxon>Panheteroptera</taxon>
        <taxon>Cimicomorpha</taxon>
        <taxon>Reduviidae</taxon>
        <taxon>Triatominae</taxon>
        <taxon>Panstrongylus</taxon>
    </lineage>
</organism>
<sequence>MICRTLGKVYLSTCGLILTFSTAFFSSHATCISQSKCPILHTIESSRISRKCFPTIISLQPVVVTKIWPCLQASSIVVT</sequence>
<reference evidence="1" key="1">
    <citation type="journal article" date="2018" name="PLoS Negl. Trop. Dis.">
        <title>An insight into the salivary gland and fat body transcriptome of Panstrongylus lignarius (Hemiptera: Heteroptera), the main vector of Chagas disease in Peru.</title>
        <authorList>
            <person name="Nevoa J.C."/>
            <person name="Mendes M.T."/>
            <person name="da Silva M.V."/>
            <person name="Soares S.C."/>
            <person name="Oliveira C.J.F."/>
            <person name="Ribeiro J.M.C."/>
        </authorList>
    </citation>
    <scope>NUCLEOTIDE SEQUENCE</scope>
</reference>
<name>A0A224XWM4_9HEMI</name>
<accession>A0A224XWM4</accession>
<protein>
    <submittedName>
        <fullName evidence="1">Putative secreted protein</fullName>
    </submittedName>
</protein>
<proteinExistence type="predicted"/>
<dbReference type="AlphaFoldDB" id="A0A224XWM4"/>
<evidence type="ECO:0000313" key="1">
    <source>
        <dbReference type="EMBL" id="JAW15634.1"/>
    </source>
</evidence>